<dbReference type="RefSeq" id="WP_095959315.1">
    <property type="nucleotide sequence ID" value="NZ_CP022203.1"/>
</dbReference>
<dbReference type="Proteomes" id="UP000217343">
    <property type="component" value="Chromosome"/>
</dbReference>
<dbReference type="AlphaFoldDB" id="A0A250JX77"/>
<dbReference type="OrthoDB" id="5525526at2"/>
<dbReference type="KEGG" id="mmas:MYMAC_004082"/>
<name>A0A250JX77_9BACT</name>
<accession>A0A250JX77</accession>
<evidence type="ECO:0000313" key="1">
    <source>
        <dbReference type="EMBL" id="ATB48455.1"/>
    </source>
</evidence>
<organism evidence="1 2">
    <name type="scientific">Corallococcus macrosporus DSM 14697</name>
    <dbReference type="NCBI Taxonomy" id="1189310"/>
    <lineage>
        <taxon>Bacteria</taxon>
        <taxon>Pseudomonadati</taxon>
        <taxon>Myxococcota</taxon>
        <taxon>Myxococcia</taxon>
        <taxon>Myxococcales</taxon>
        <taxon>Cystobacterineae</taxon>
        <taxon>Myxococcaceae</taxon>
        <taxon>Corallococcus</taxon>
    </lineage>
</organism>
<proteinExistence type="predicted"/>
<gene>
    <name evidence="1" type="ORF">MYMAC_004082</name>
</gene>
<protein>
    <submittedName>
        <fullName evidence="1">Uncharacterized protein</fullName>
    </submittedName>
</protein>
<reference evidence="1 2" key="1">
    <citation type="submission" date="2017-06" db="EMBL/GenBank/DDBJ databases">
        <title>Sequencing and comparative analysis of myxobacterial genomes.</title>
        <authorList>
            <person name="Rupp O."/>
            <person name="Goesmann A."/>
            <person name="Sogaard-Andersen L."/>
        </authorList>
    </citation>
    <scope>NUCLEOTIDE SEQUENCE [LARGE SCALE GENOMIC DNA]</scope>
    <source>
        <strain evidence="1 2">DSM 14697</strain>
    </source>
</reference>
<evidence type="ECO:0000313" key="2">
    <source>
        <dbReference type="Proteomes" id="UP000217343"/>
    </source>
</evidence>
<sequence length="175" mass="19493">MSVPGIGFPGPWRLRAGAEEYELRVARAVTALDEQACVPAEHIAWQLDHWLTSARRPLLEMYEALGGILPWNASSLERPRQDLRVRERLVAALERGELVALRVKRRAAAWAWPEPALPPPRPEPEVTPIARAPVEVFTLFPDPARQAEALRQAAAAGVPFCEECEKRKQQRAAAA</sequence>
<dbReference type="EMBL" id="CP022203">
    <property type="protein sequence ID" value="ATB48455.1"/>
    <property type="molecule type" value="Genomic_DNA"/>
</dbReference>
<keyword evidence="2" id="KW-1185">Reference proteome</keyword>